<sequence>YSDYLIQRFKNYDIKINYNFASKNGWTEETYLKYLKVKYELFGQSKNNKFGLVAKTSQDWIAWHRGEGAAEFVDGHDSPVKPSWKGSETIKSNGIDNTLKWFAYDQGISTFFAFDEKNLGNAWKRLEFMKRIIPTNIPEIKAETDSHKTTKTKFMVDGKLVDANKLDPFKHYFFITSNGTDFVRDTNGWKIIVSDDDYEKAFTNILNPIIKDSSYPQNIDFPKSRLLNANNTKKDMDEAYWDGKYTITHSASSFSNLTKDPRFFFPREYSSNSQGAYTNQFGRIIHDAAHYWEGGGFSWAFVEDGKGGHKIYKKINISDDKKDLFGRFYGNWHHLFPKQDWFEKNKAIWKDKGFN</sequence>
<organism evidence="1 2">
    <name type="scientific">Mycoplasma marinum</name>
    <dbReference type="NCBI Taxonomy" id="1937190"/>
    <lineage>
        <taxon>Bacteria</taxon>
        <taxon>Bacillati</taxon>
        <taxon>Mycoplasmatota</taxon>
        <taxon>Mollicutes</taxon>
        <taxon>Mycoplasmataceae</taxon>
        <taxon>Mycoplasma</taxon>
    </lineage>
</organism>
<accession>A0A4R0XQ14</accession>
<dbReference type="AlphaFoldDB" id="A0A4R0XQ14"/>
<feature type="non-terminal residue" evidence="1">
    <location>
        <position position="1"/>
    </location>
</feature>
<keyword evidence="2" id="KW-1185">Reference proteome</keyword>
<dbReference type="EMBL" id="PSZO01000049">
    <property type="protein sequence ID" value="TCG10410.1"/>
    <property type="molecule type" value="Genomic_DNA"/>
</dbReference>
<dbReference type="RefSeq" id="WP_168388363.1">
    <property type="nucleotide sequence ID" value="NZ_PSZO01000049.1"/>
</dbReference>
<gene>
    <name evidence="1" type="ORF">C4B24_04660</name>
</gene>
<evidence type="ECO:0000313" key="2">
    <source>
        <dbReference type="Proteomes" id="UP000294192"/>
    </source>
</evidence>
<evidence type="ECO:0000313" key="1">
    <source>
        <dbReference type="EMBL" id="TCG10410.1"/>
    </source>
</evidence>
<dbReference type="Proteomes" id="UP000294192">
    <property type="component" value="Unassembled WGS sequence"/>
</dbReference>
<protein>
    <submittedName>
        <fullName evidence="1">Uncharacterized protein</fullName>
    </submittedName>
</protein>
<proteinExistence type="predicted"/>
<comment type="caution">
    <text evidence="1">The sequence shown here is derived from an EMBL/GenBank/DDBJ whole genome shotgun (WGS) entry which is preliminary data.</text>
</comment>
<reference evidence="1 2" key="1">
    <citation type="submission" date="2018-02" db="EMBL/GenBank/DDBJ databases">
        <title>Mycoplasma marinum and Mycoplasma todarodis sp. nov., moderately halophilic and psychrotolerant mycoplasmas isolated from cephalopods.</title>
        <authorList>
            <person name="Viver T."/>
        </authorList>
    </citation>
    <scope>NUCLEOTIDE SEQUENCE [LARGE SCALE GENOMIC DNA]</scope>
    <source>
        <strain evidence="1 2">PE</strain>
    </source>
</reference>
<name>A0A4R0XQ14_9MOLU</name>